<dbReference type="Pfam" id="PF17955">
    <property type="entry name" value="Cas6b_N"/>
    <property type="match status" value="1"/>
</dbReference>
<dbReference type="InterPro" id="IPR041528">
    <property type="entry name" value="Cas6b_N"/>
</dbReference>
<keyword evidence="4" id="KW-1185">Reference proteome</keyword>
<keyword evidence="3" id="KW-0255">Endonuclease</keyword>
<accession>A0A927AU14</accession>
<evidence type="ECO:0000259" key="1">
    <source>
        <dbReference type="Pfam" id="PF17262"/>
    </source>
</evidence>
<dbReference type="GO" id="GO:0004519">
    <property type="term" value="F:endonuclease activity"/>
    <property type="evidence" value="ECO:0007669"/>
    <property type="project" value="UniProtKB-KW"/>
</dbReference>
<feature type="domain" description="Cas6b C-terminal" evidence="1">
    <location>
        <begin position="120"/>
        <end position="232"/>
    </location>
</feature>
<dbReference type="RefSeq" id="WP_190887774.1">
    <property type="nucleotide sequence ID" value="NZ_JACWZY010000011.1"/>
</dbReference>
<evidence type="ECO:0000313" key="3">
    <source>
        <dbReference type="EMBL" id="MBD2701922.1"/>
    </source>
</evidence>
<gene>
    <name evidence="3" type="ORF">IC229_14835</name>
</gene>
<keyword evidence="3" id="KW-0540">Nuclease</keyword>
<name>A0A927AU14_9BACT</name>
<keyword evidence="3" id="KW-0378">Hydrolase</keyword>
<evidence type="ECO:0000313" key="4">
    <source>
        <dbReference type="Proteomes" id="UP000598820"/>
    </source>
</evidence>
<dbReference type="Proteomes" id="UP000598820">
    <property type="component" value="Unassembled WGS sequence"/>
</dbReference>
<dbReference type="Pfam" id="PF17262">
    <property type="entry name" value="Cas6b_C"/>
    <property type="match status" value="1"/>
</dbReference>
<dbReference type="EMBL" id="JACWZY010000011">
    <property type="protein sequence ID" value="MBD2701922.1"/>
    <property type="molecule type" value="Genomic_DNA"/>
</dbReference>
<reference evidence="3" key="1">
    <citation type="submission" date="2020-09" db="EMBL/GenBank/DDBJ databases">
        <authorList>
            <person name="Kim M.K."/>
        </authorList>
    </citation>
    <scope>NUCLEOTIDE SEQUENCE</scope>
    <source>
        <strain evidence="3">BT702</strain>
    </source>
</reference>
<dbReference type="InterPro" id="IPR020209">
    <property type="entry name" value="Cas6b_C"/>
</dbReference>
<protein>
    <submittedName>
        <fullName evidence="3">CRISPR-associated endonuclease Cas6</fullName>
    </submittedName>
</protein>
<evidence type="ECO:0000259" key="2">
    <source>
        <dbReference type="Pfam" id="PF17955"/>
    </source>
</evidence>
<sequence>MASQTRIPITTITFPEIALPTRDAHKLRGYFGTLFREHSPLLHNHLIAQATAADSPHRFRYAYPLVQYKVLEHIPTLVGMAEGAELLAKLFLQIRELTIDETHFPVLNKHIRHEQAVIGMVDELVSYRFQTLWMALNQTNYQDYRRYTKAEQLAQLKRVITSQILATFREFGLWVAPHEQIQVQLSIDERTTRFKNQPMVAFTGGFLANIVLPNGVGLGKAVSRGFGSIQRVEG</sequence>
<comment type="caution">
    <text evidence="3">The sequence shown here is derived from an EMBL/GenBank/DDBJ whole genome shotgun (WGS) entry which is preliminary data.</text>
</comment>
<dbReference type="AlphaFoldDB" id="A0A927AU14"/>
<organism evidence="3 4">
    <name type="scientific">Spirosoma profusum</name>
    <dbReference type="NCBI Taxonomy" id="2771354"/>
    <lineage>
        <taxon>Bacteria</taxon>
        <taxon>Pseudomonadati</taxon>
        <taxon>Bacteroidota</taxon>
        <taxon>Cytophagia</taxon>
        <taxon>Cytophagales</taxon>
        <taxon>Cytophagaceae</taxon>
        <taxon>Spirosoma</taxon>
    </lineage>
</organism>
<feature type="domain" description="Cas6b N-terminal" evidence="2">
    <location>
        <begin position="7"/>
        <end position="115"/>
    </location>
</feature>
<proteinExistence type="predicted"/>